<dbReference type="SUPFAM" id="SSF48179">
    <property type="entry name" value="6-phosphogluconate dehydrogenase C-terminal domain-like"/>
    <property type="match status" value="1"/>
</dbReference>
<evidence type="ECO:0000256" key="1">
    <source>
        <dbReference type="ARBA" id="ARBA00007598"/>
    </source>
</evidence>
<accession>A0AAD7DJV0</accession>
<organism evidence="5 6">
    <name type="scientific">Mycena rosella</name>
    <name type="common">Pink bonnet</name>
    <name type="synonym">Agaricus rosellus</name>
    <dbReference type="NCBI Taxonomy" id="1033263"/>
    <lineage>
        <taxon>Eukaryota</taxon>
        <taxon>Fungi</taxon>
        <taxon>Dikarya</taxon>
        <taxon>Basidiomycota</taxon>
        <taxon>Agaricomycotina</taxon>
        <taxon>Agaricomycetes</taxon>
        <taxon>Agaricomycetidae</taxon>
        <taxon>Agaricales</taxon>
        <taxon>Marasmiineae</taxon>
        <taxon>Mycenaceae</taxon>
        <taxon>Mycena</taxon>
    </lineage>
</organism>
<keyword evidence="6" id="KW-1185">Reference proteome</keyword>
<sequence length="312" mass="32291">MTASAHTIALLVPGAMGAGIAARLSASGAGTILTNLEGRSEATIQRARSSNMQHASYTEIVERATCIYSVVPPVDAFSLAESVVNAYKAASSTRELIFVDCNAVNPDSVKRMATLFNGTSITFLDGVIIGTPPSETFNPGIYVAAAPNDAAALDSFTRMSTEFGLNIIPLKGEGAGIGDASALKMAHAGIVKGAIGLFTTMILAANAASPSTAEGLLHALNLSQPAFVDLIIRLLPPMPAKAYRFVGEMEEVGGFVGAGSPEAQTFEGLAGTFARVASGVVVAAAEDRPSGEVDLLLEFVEQARETRAKRDD</sequence>
<dbReference type="Proteomes" id="UP001221757">
    <property type="component" value="Unassembled WGS sequence"/>
</dbReference>
<dbReference type="SUPFAM" id="SSF51735">
    <property type="entry name" value="NAD(P)-binding Rossmann-fold domains"/>
    <property type="match status" value="1"/>
</dbReference>
<dbReference type="Pfam" id="PF03446">
    <property type="entry name" value="NAD_binding_2"/>
    <property type="match status" value="1"/>
</dbReference>
<evidence type="ECO:0000313" key="5">
    <source>
        <dbReference type="EMBL" id="KAJ7692926.1"/>
    </source>
</evidence>
<protein>
    <submittedName>
        <fullName evidence="5">6-phosphogluconate dehydrogenase C-terminal domain-like protein</fullName>
    </submittedName>
</protein>
<dbReference type="PANTHER" id="PTHR43580:SF2">
    <property type="entry name" value="CYTOKINE-LIKE NUCLEAR FACTOR N-PAC"/>
    <property type="match status" value="1"/>
</dbReference>
<feature type="signal peptide" evidence="2">
    <location>
        <begin position="1"/>
        <end position="17"/>
    </location>
</feature>
<dbReference type="AlphaFoldDB" id="A0AAD7DJV0"/>
<evidence type="ECO:0000313" key="6">
    <source>
        <dbReference type="Proteomes" id="UP001221757"/>
    </source>
</evidence>
<feature type="domain" description="Phosphogluconate dehydrogenase NAD-binding putative C-terminal" evidence="4">
    <location>
        <begin position="207"/>
        <end position="276"/>
    </location>
</feature>
<comment type="similarity">
    <text evidence="1">Belongs to the HIBADH-related family. NP60 subfamily.</text>
</comment>
<dbReference type="InterPro" id="IPR051265">
    <property type="entry name" value="HIBADH-related_NP60_sf"/>
</dbReference>
<proteinExistence type="inferred from homology"/>
<gene>
    <name evidence="5" type="ORF">B0H17DRAFT_1060982</name>
</gene>
<dbReference type="EMBL" id="JARKIE010000049">
    <property type="protein sequence ID" value="KAJ7692926.1"/>
    <property type="molecule type" value="Genomic_DNA"/>
</dbReference>
<feature type="chain" id="PRO_5042069603" evidence="2">
    <location>
        <begin position="18"/>
        <end position="312"/>
    </location>
</feature>
<dbReference type="InterPro" id="IPR036291">
    <property type="entry name" value="NAD(P)-bd_dom_sf"/>
</dbReference>
<dbReference type="PANTHER" id="PTHR43580">
    <property type="entry name" value="OXIDOREDUCTASE GLYR1-RELATED"/>
    <property type="match status" value="1"/>
</dbReference>
<dbReference type="Gene3D" id="3.40.50.720">
    <property type="entry name" value="NAD(P)-binding Rossmann-like Domain"/>
    <property type="match status" value="1"/>
</dbReference>
<evidence type="ECO:0000259" key="4">
    <source>
        <dbReference type="Pfam" id="PF09130"/>
    </source>
</evidence>
<dbReference type="Pfam" id="PF09130">
    <property type="entry name" value="DUF1932"/>
    <property type="match status" value="1"/>
</dbReference>
<comment type="caution">
    <text evidence="5">The sequence shown here is derived from an EMBL/GenBank/DDBJ whole genome shotgun (WGS) entry which is preliminary data.</text>
</comment>
<dbReference type="InterPro" id="IPR015814">
    <property type="entry name" value="Pgluconate_DH_NAD-bd_C"/>
</dbReference>
<keyword evidence="2" id="KW-0732">Signal</keyword>
<dbReference type="InterPro" id="IPR008927">
    <property type="entry name" value="6-PGluconate_DH-like_C_sf"/>
</dbReference>
<feature type="domain" description="6-phosphogluconate dehydrogenase NADP-binding" evidence="3">
    <location>
        <begin position="13"/>
        <end position="131"/>
    </location>
</feature>
<dbReference type="GO" id="GO:0050661">
    <property type="term" value="F:NADP binding"/>
    <property type="evidence" value="ECO:0007669"/>
    <property type="project" value="InterPro"/>
</dbReference>
<name>A0AAD7DJV0_MYCRO</name>
<dbReference type="InterPro" id="IPR006115">
    <property type="entry name" value="6PGDH_NADP-bd"/>
</dbReference>
<evidence type="ECO:0000259" key="3">
    <source>
        <dbReference type="Pfam" id="PF03446"/>
    </source>
</evidence>
<evidence type="ECO:0000256" key="2">
    <source>
        <dbReference type="SAM" id="SignalP"/>
    </source>
</evidence>
<reference evidence="5" key="1">
    <citation type="submission" date="2023-03" db="EMBL/GenBank/DDBJ databases">
        <title>Massive genome expansion in bonnet fungi (Mycena s.s.) driven by repeated elements and novel gene families across ecological guilds.</title>
        <authorList>
            <consortium name="Lawrence Berkeley National Laboratory"/>
            <person name="Harder C.B."/>
            <person name="Miyauchi S."/>
            <person name="Viragh M."/>
            <person name="Kuo A."/>
            <person name="Thoen E."/>
            <person name="Andreopoulos B."/>
            <person name="Lu D."/>
            <person name="Skrede I."/>
            <person name="Drula E."/>
            <person name="Henrissat B."/>
            <person name="Morin E."/>
            <person name="Kohler A."/>
            <person name="Barry K."/>
            <person name="LaButti K."/>
            <person name="Morin E."/>
            <person name="Salamov A."/>
            <person name="Lipzen A."/>
            <person name="Mereny Z."/>
            <person name="Hegedus B."/>
            <person name="Baldrian P."/>
            <person name="Stursova M."/>
            <person name="Weitz H."/>
            <person name="Taylor A."/>
            <person name="Grigoriev I.V."/>
            <person name="Nagy L.G."/>
            <person name="Martin F."/>
            <person name="Kauserud H."/>
        </authorList>
    </citation>
    <scope>NUCLEOTIDE SEQUENCE</scope>
    <source>
        <strain evidence="5">CBHHK067</strain>
    </source>
</reference>